<gene>
    <name evidence="2" type="ORF">BON30_11435</name>
</gene>
<evidence type="ECO:0008006" key="4">
    <source>
        <dbReference type="Google" id="ProtNLM"/>
    </source>
</evidence>
<dbReference type="InterPro" id="IPR028994">
    <property type="entry name" value="Integrin_alpha_N"/>
</dbReference>
<dbReference type="Proteomes" id="UP000182229">
    <property type="component" value="Unassembled WGS sequence"/>
</dbReference>
<evidence type="ECO:0000313" key="3">
    <source>
        <dbReference type="Proteomes" id="UP000182229"/>
    </source>
</evidence>
<evidence type="ECO:0000313" key="2">
    <source>
        <dbReference type="EMBL" id="OJH41459.1"/>
    </source>
</evidence>
<dbReference type="PANTHER" id="PTHR44103">
    <property type="entry name" value="PROPROTEIN CONVERTASE P"/>
    <property type="match status" value="1"/>
</dbReference>
<dbReference type="Pfam" id="PF13517">
    <property type="entry name" value="FG-GAP_3"/>
    <property type="match status" value="1"/>
</dbReference>
<accession>A0A1L9BGU3</accession>
<sequence length="385" mass="39337">MLASDGGTLAAKPSCPGGSTSCQGACSDGGIVCLGNCGFLPPVRYPLGGEQADLAVGDLQGDGTDDLVTADTQGHVLHVLLNRGRGLFQTPSQWRASTPSSVALARLDANASLDVLVANSGSSSLGVYRGRGNGSFEPSITASSGSSLRGLVAWESNGSRHVAVTRGDTNEVSVYPVNGDGSLGTVASYKALSSLHDLVVADFNGDERPDIAGTYVNTCLSDADVACQAVGVFLGKSDGTFEPPRITPTGGTPLGLVAARLDPDALMDLIVADSHRHQVLVLSGRADGSFFVQASYPTVRSPARLALVDINRDTVPDLVVGSLGNEVGVMLGQPGGSFAAHVPLTASTQEAGIRALAASDFDKDGINDVAVLTSSGVQMLWGICR</sequence>
<name>A0A1L9BGU3_9BACT</name>
<reference evidence="2 3" key="2">
    <citation type="submission" date="2016-12" db="EMBL/GenBank/DDBJ databases">
        <title>Draft Genome Sequence of Cystobacter ferrugineus Strain Cbfe23.</title>
        <authorList>
            <person name="Akbar S."/>
            <person name="Dowd S.E."/>
            <person name="Stevens D.C."/>
        </authorList>
    </citation>
    <scope>NUCLEOTIDE SEQUENCE [LARGE SCALE GENOMIC DNA]</scope>
    <source>
        <strain evidence="2 3">Cbfe23</strain>
    </source>
</reference>
<comment type="caution">
    <text evidence="2">The sequence shown here is derived from an EMBL/GenBank/DDBJ whole genome shotgun (WGS) entry which is preliminary data.</text>
</comment>
<dbReference type="STRING" id="83449.BON30_11435"/>
<dbReference type="PANTHER" id="PTHR44103:SF1">
    <property type="entry name" value="PROPROTEIN CONVERTASE P"/>
    <property type="match status" value="1"/>
</dbReference>
<keyword evidence="3" id="KW-1185">Reference proteome</keyword>
<keyword evidence="1" id="KW-0732">Signal</keyword>
<reference evidence="3" key="1">
    <citation type="submission" date="2016-11" db="EMBL/GenBank/DDBJ databases">
        <authorList>
            <person name="Shukria A."/>
            <person name="Stevens D.C."/>
        </authorList>
    </citation>
    <scope>NUCLEOTIDE SEQUENCE [LARGE SCALE GENOMIC DNA]</scope>
    <source>
        <strain evidence="3">Cbfe23</strain>
    </source>
</reference>
<dbReference type="InterPro" id="IPR013517">
    <property type="entry name" value="FG-GAP"/>
</dbReference>
<dbReference type="EMBL" id="MPIN01000002">
    <property type="protein sequence ID" value="OJH41459.1"/>
    <property type="molecule type" value="Genomic_DNA"/>
</dbReference>
<dbReference type="AlphaFoldDB" id="A0A1L9BGU3"/>
<proteinExistence type="predicted"/>
<protein>
    <recommendedName>
        <fullName evidence="4">VCBS repeat-containing protein</fullName>
    </recommendedName>
</protein>
<dbReference type="SUPFAM" id="SSF69318">
    <property type="entry name" value="Integrin alpha N-terminal domain"/>
    <property type="match status" value="1"/>
</dbReference>
<evidence type="ECO:0000256" key="1">
    <source>
        <dbReference type="ARBA" id="ARBA00022729"/>
    </source>
</evidence>
<dbReference type="Gene3D" id="2.130.10.130">
    <property type="entry name" value="Integrin alpha, N-terminal"/>
    <property type="match status" value="2"/>
</dbReference>
<organism evidence="2 3">
    <name type="scientific">Cystobacter ferrugineus</name>
    <dbReference type="NCBI Taxonomy" id="83449"/>
    <lineage>
        <taxon>Bacteria</taxon>
        <taxon>Pseudomonadati</taxon>
        <taxon>Myxococcota</taxon>
        <taxon>Myxococcia</taxon>
        <taxon>Myxococcales</taxon>
        <taxon>Cystobacterineae</taxon>
        <taxon>Archangiaceae</taxon>
        <taxon>Cystobacter</taxon>
    </lineage>
</organism>